<dbReference type="EMBL" id="JBHSKF010000003">
    <property type="protein sequence ID" value="MFC5287023.1"/>
    <property type="molecule type" value="Genomic_DNA"/>
</dbReference>
<comment type="caution">
    <text evidence="2">The sequence shown here is derived from an EMBL/GenBank/DDBJ whole genome shotgun (WGS) entry which is preliminary data.</text>
</comment>
<keyword evidence="1" id="KW-0812">Transmembrane</keyword>
<feature type="transmembrane region" description="Helical" evidence="1">
    <location>
        <begin position="337"/>
        <end position="355"/>
    </location>
</feature>
<feature type="transmembrane region" description="Helical" evidence="1">
    <location>
        <begin position="362"/>
        <end position="382"/>
    </location>
</feature>
<keyword evidence="1" id="KW-0472">Membrane</keyword>
<protein>
    <recommendedName>
        <fullName evidence="4">Glycosyltransferase RgtA/B/C/D-like domain-containing protein</fullName>
    </recommendedName>
</protein>
<evidence type="ECO:0000256" key="1">
    <source>
        <dbReference type="SAM" id="Phobius"/>
    </source>
</evidence>
<reference evidence="3" key="1">
    <citation type="journal article" date="2019" name="Int. J. Syst. Evol. Microbiol.">
        <title>The Global Catalogue of Microorganisms (GCM) 10K type strain sequencing project: providing services to taxonomists for standard genome sequencing and annotation.</title>
        <authorList>
            <consortium name="The Broad Institute Genomics Platform"/>
            <consortium name="The Broad Institute Genome Sequencing Center for Infectious Disease"/>
            <person name="Wu L."/>
            <person name="Ma J."/>
        </authorList>
    </citation>
    <scope>NUCLEOTIDE SEQUENCE [LARGE SCALE GENOMIC DNA]</scope>
    <source>
        <strain evidence="3">CCUG 59778</strain>
    </source>
</reference>
<dbReference type="RefSeq" id="WP_378245554.1">
    <property type="nucleotide sequence ID" value="NZ_JBHSKF010000003.1"/>
</dbReference>
<evidence type="ECO:0000313" key="2">
    <source>
        <dbReference type="EMBL" id="MFC5287023.1"/>
    </source>
</evidence>
<dbReference type="Proteomes" id="UP001596157">
    <property type="component" value="Unassembled WGS sequence"/>
</dbReference>
<feature type="transmembrane region" description="Helical" evidence="1">
    <location>
        <begin position="200"/>
        <end position="216"/>
    </location>
</feature>
<feature type="transmembrane region" description="Helical" evidence="1">
    <location>
        <begin position="297"/>
        <end position="317"/>
    </location>
</feature>
<keyword evidence="1" id="KW-1133">Transmembrane helix</keyword>
<feature type="transmembrane region" description="Helical" evidence="1">
    <location>
        <begin position="168"/>
        <end position="193"/>
    </location>
</feature>
<feature type="transmembrane region" description="Helical" evidence="1">
    <location>
        <begin position="137"/>
        <end position="156"/>
    </location>
</feature>
<organism evidence="2 3">
    <name type="scientific">Actinokineospora guangxiensis</name>
    <dbReference type="NCBI Taxonomy" id="1490288"/>
    <lineage>
        <taxon>Bacteria</taxon>
        <taxon>Bacillati</taxon>
        <taxon>Actinomycetota</taxon>
        <taxon>Actinomycetes</taxon>
        <taxon>Pseudonocardiales</taxon>
        <taxon>Pseudonocardiaceae</taxon>
        <taxon>Actinokineospora</taxon>
    </lineage>
</organism>
<sequence length="563" mass="58564">MATAERTQTGRAGWAAGWALPAVAALVALAVLAPLLGRGFVLGYDMVFTPRLWLTPDALGLGSSLPRSVPVDAVVALTTVVVPGDIAQKAALAAALFGAVLGAGRLVPTEVTGAKIVAGLFYGWSAYVAERLFIGHWVLLLAYAALPWVALAALRLRHGTGRPARDLAALVLACVPAALTPTGGILAAGVALACAGRRRAAVVALLSAALNAPWWVPSLLHAGGGLSDPAGIAAFGARAENWGGPVVGVLGLGGVWNGDVVPGSRANPALPVLVLVVVAVGLWGMRAMALRWRTTAPIALGALGVLLAALPALPLGVDLLRWVIEVVPGAGLLRDSQKWVAWWALPLAVGVALAVERAGRLVLLGVAAFPVLVMPDLAWAGWGRLAAVDYPPDWDRVAAILAEDRRPGDVLALPLSAFRRFAWNEGRTQLDPAPRYLPRPVVIDDTLHVGGRPVAGEDARVAAIRADLPASPGRHGIGWVLVEHGTPGLVDPALLRRLEPVHTGPWLTLYRVPDHQEPTRPGPHPLPVLVADFAALALVGGALLWRVLPGGRLSPSRPGRSEE</sequence>
<name>A0ABW0EL41_9PSEU</name>
<evidence type="ECO:0008006" key="4">
    <source>
        <dbReference type="Google" id="ProtNLM"/>
    </source>
</evidence>
<evidence type="ECO:0000313" key="3">
    <source>
        <dbReference type="Proteomes" id="UP001596157"/>
    </source>
</evidence>
<proteinExistence type="predicted"/>
<feature type="transmembrane region" description="Helical" evidence="1">
    <location>
        <begin position="268"/>
        <end position="285"/>
    </location>
</feature>
<gene>
    <name evidence="2" type="ORF">ACFPM7_08160</name>
</gene>
<keyword evidence="3" id="KW-1185">Reference proteome</keyword>
<feature type="transmembrane region" description="Helical" evidence="1">
    <location>
        <begin position="12"/>
        <end position="36"/>
    </location>
</feature>
<accession>A0ABW0EL41</accession>